<dbReference type="PROSITE" id="PS51186">
    <property type="entry name" value="GNAT"/>
    <property type="match status" value="1"/>
</dbReference>
<dbReference type="Pfam" id="PF00583">
    <property type="entry name" value="Acetyltransf_1"/>
    <property type="match status" value="1"/>
</dbReference>
<dbReference type="InterPro" id="IPR043854">
    <property type="entry name" value="DUF5816"/>
</dbReference>
<evidence type="ECO:0000313" key="4">
    <source>
        <dbReference type="EMBL" id="AGB15922.1"/>
    </source>
</evidence>
<protein>
    <submittedName>
        <fullName evidence="4">Acetyltransferase</fullName>
    </submittedName>
</protein>
<proteinExistence type="predicted"/>
<dbReference type="EMBL" id="CP003050">
    <property type="protein sequence ID" value="AGB15922.1"/>
    <property type="molecule type" value="Genomic_DNA"/>
</dbReference>
<dbReference type="InterPro" id="IPR000182">
    <property type="entry name" value="GNAT_dom"/>
</dbReference>
<dbReference type="InterPro" id="IPR050832">
    <property type="entry name" value="Bact_Acetyltransf"/>
</dbReference>
<keyword evidence="1 4" id="KW-0808">Transferase</keyword>
<dbReference type="PANTHER" id="PTHR43877:SF2">
    <property type="entry name" value="AMINOALKYLPHOSPHONATE N-ACETYLTRANSFERASE-RELATED"/>
    <property type="match status" value="1"/>
</dbReference>
<dbReference type="STRING" id="797302.Halru_1309"/>
<name>L0ID88_HALRX</name>
<feature type="domain" description="N-acetyltransferase" evidence="3">
    <location>
        <begin position="1"/>
        <end position="165"/>
    </location>
</feature>
<dbReference type="PANTHER" id="PTHR43877">
    <property type="entry name" value="AMINOALKYLPHOSPHONATE N-ACETYLTRANSFERASE-RELATED-RELATED"/>
    <property type="match status" value="1"/>
</dbReference>
<organism evidence="4 5">
    <name type="scientific">Halovivax ruber (strain DSM 18193 / JCM 13892 / XH-70)</name>
    <dbReference type="NCBI Taxonomy" id="797302"/>
    <lineage>
        <taxon>Archaea</taxon>
        <taxon>Methanobacteriati</taxon>
        <taxon>Methanobacteriota</taxon>
        <taxon>Stenosarchaea group</taxon>
        <taxon>Halobacteria</taxon>
        <taxon>Halobacteriales</taxon>
        <taxon>Natrialbaceae</taxon>
        <taxon>Halovivax</taxon>
    </lineage>
</organism>
<evidence type="ECO:0000256" key="1">
    <source>
        <dbReference type="ARBA" id="ARBA00022679"/>
    </source>
</evidence>
<sequence length="250" mass="27935">MEFREATAADTEAIRSMAEESVTASYTSFLSEETIEDALAQWYSDEATTDLVESDDTIVLIAENDQPAGFSQSEVVGDGETIGHLHWLHVRPDERGAGLGSRLLTRTREALLDAGAERIRGFVLEGNDDGTRFYEEHGFERAGTRSIQIGADTYTENVYMESDDADAEWRAIEERQLEDGTTVFVSYGEADRGSEAPFYSAYESRDETDRFGWFCGNCETLDNAMDAMGRIECNVCGNKRKATRWDASYL</sequence>
<dbReference type="RefSeq" id="WP_015300574.1">
    <property type="nucleotide sequence ID" value="NC_019964.1"/>
</dbReference>
<accession>L0ID88</accession>
<dbReference type="OrthoDB" id="156446at2157"/>
<evidence type="ECO:0000259" key="3">
    <source>
        <dbReference type="PROSITE" id="PS51186"/>
    </source>
</evidence>
<dbReference type="eggNOG" id="arCOG04563">
    <property type="taxonomic scope" value="Archaea"/>
</dbReference>
<dbReference type="CDD" id="cd04301">
    <property type="entry name" value="NAT_SF"/>
    <property type="match status" value="1"/>
</dbReference>
<keyword evidence="2" id="KW-0012">Acyltransferase</keyword>
<keyword evidence="5" id="KW-1185">Reference proteome</keyword>
<dbReference type="SUPFAM" id="SSF55729">
    <property type="entry name" value="Acyl-CoA N-acyltransferases (Nat)"/>
    <property type="match status" value="1"/>
</dbReference>
<dbReference type="GeneID" id="14376097"/>
<dbReference type="InterPro" id="IPR016181">
    <property type="entry name" value="Acyl_CoA_acyltransferase"/>
</dbReference>
<dbReference type="eggNOG" id="arCOG00844">
    <property type="taxonomic scope" value="Archaea"/>
</dbReference>
<dbReference type="HOGENOM" id="CLU_013985_18_3_2"/>
<dbReference type="Pfam" id="PF19133">
    <property type="entry name" value="DUF5816"/>
    <property type="match status" value="1"/>
</dbReference>
<dbReference type="Gene3D" id="3.40.630.30">
    <property type="match status" value="1"/>
</dbReference>
<dbReference type="AlphaFoldDB" id="L0ID88"/>
<dbReference type="GO" id="GO:0016747">
    <property type="term" value="F:acyltransferase activity, transferring groups other than amino-acyl groups"/>
    <property type="evidence" value="ECO:0007669"/>
    <property type="project" value="InterPro"/>
</dbReference>
<dbReference type="KEGG" id="hru:Halru_1309"/>
<evidence type="ECO:0000313" key="5">
    <source>
        <dbReference type="Proteomes" id="UP000010846"/>
    </source>
</evidence>
<evidence type="ECO:0000256" key="2">
    <source>
        <dbReference type="ARBA" id="ARBA00023315"/>
    </source>
</evidence>
<dbReference type="Proteomes" id="UP000010846">
    <property type="component" value="Chromosome"/>
</dbReference>
<gene>
    <name evidence="4" type="ordered locus">Halru_1309</name>
</gene>
<reference evidence="4" key="1">
    <citation type="submission" date="2011-09" db="EMBL/GenBank/DDBJ databases">
        <title>Complete sequence of Halovivax ruber XH-70.</title>
        <authorList>
            <consortium name="US DOE Joint Genome Institute"/>
            <person name="Lucas S."/>
            <person name="Han J."/>
            <person name="Lapidus A."/>
            <person name="Cheng J.-F."/>
            <person name="Goodwin L."/>
            <person name="Pitluck S."/>
            <person name="Peters L."/>
            <person name="Mikhailova N."/>
            <person name="Davenport K."/>
            <person name="Detter J.C."/>
            <person name="Han C."/>
            <person name="Tapia R."/>
            <person name="Land M."/>
            <person name="Hauser L."/>
            <person name="Kyrpides N."/>
            <person name="Ivanova N."/>
            <person name="Pagani I."/>
            <person name="Sproer C."/>
            <person name="Anderson I."/>
            <person name="Woyke T."/>
        </authorList>
    </citation>
    <scope>NUCLEOTIDE SEQUENCE</scope>
    <source>
        <strain evidence="4">XH-70</strain>
    </source>
</reference>